<dbReference type="PROSITE" id="PS50164">
    <property type="entry name" value="GIY_YIG"/>
    <property type="match status" value="1"/>
</dbReference>
<dbReference type="PANTHER" id="PTHR34477">
    <property type="entry name" value="UPF0213 PROTEIN YHBQ"/>
    <property type="match status" value="1"/>
</dbReference>
<name>A0AAV5NPE2_9VIBR</name>
<evidence type="ECO:0000313" key="4">
    <source>
        <dbReference type="Proteomes" id="UP001156690"/>
    </source>
</evidence>
<dbReference type="CDD" id="cd10456">
    <property type="entry name" value="GIY-YIG_UPF0213"/>
    <property type="match status" value="1"/>
</dbReference>
<dbReference type="Proteomes" id="UP001156690">
    <property type="component" value="Unassembled WGS sequence"/>
</dbReference>
<evidence type="ECO:0000259" key="2">
    <source>
        <dbReference type="PROSITE" id="PS50164"/>
    </source>
</evidence>
<dbReference type="InterPro" id="IPR035901">
    <property type="entry name" value="GIY-YIG_endonuc_sf"/>
</dbReference>
<dbReference type="Gene3D" id="3.40.1440.10">
    <property type="entry name" value="GIY-YIG endonuclease"/>
    <property type="match status" value="1"/>
</dbReference>
<proteinExistence type="inferred from homology"/>
<protein>
    <submittedName>
        <fullName evidence="3">UPF0213 protein</fullName>
    </submittedName>
</protein>
<sequence length="92" mass="10683">MISEDAWFVYLIRDKNASLYCGVTDHVIRRFRQHQLGKGAKFLRGKMPLTLEWFYVADSKSAALKLEYKIKQLPKAQKEKLVSGVSLFTFLN</sequence>
<dbReference type="Pfam" id="PF01541">
    <property type="entry name" value="GIY-YIG"/>
    <property type="match status" value="1"/>
</dbReference>
<gene>
    <name evidence="3" type="ORF">GCM10007932_18700</name>
</gene>
<feature type="domain" description="GIY-YIG" evidence="2">
    <location>
        <begin position="5"/>
        <end position="80"/>
    </location>
</feature>
<accession>A0AAV5NPE2</accession>
<evidence type="ECO:0000313" key="3">
    <source>
        <dbReference type="EMBL" id="GLQ72510.1"/>
    </source>
</evidence>
<evidence type="ECO:0000256" key="1">
    <source>
        <dbReference type="ARBA" id="ARBA00007435"/>
    </source>
</evidence>
<comment type="caution">
    <text evidence="3">The sequence shown here is derived from an EMBL/GenBank/DDBJ whole genome shotgun (WGS) entry which is preliminary data.</text>
</comment>
<dbReference type="InterPro" id="IPR050190">
    <property type="entry name" value="UPF0213_domain"/>
</dbReference>
<dbReference type="RefSeq" id="WP_126607684.1">
    <property type="nucleotide sequence ID" value="NZ_AP025145.1"/>
</dbReference>
<dbReference type="PANTHER" id="PTHR34477:SF1">
    <property type="entry name" value="UPF0213 PROTEIN YHBQ"/>
    <property type="match status" value="1"/>
</dbReference>
<dbReference type="EMBL" id="BSNX01000016">
    <property type="protein sequence ID" value="GLQ72510.1"/>
    <property type="molecule type" value="Genomic_DNA"/>
</dbReference>
<dbReference type="InterPro" id="IPR000305">
    <property type="entry name" value="GIY-YIG_endonuc"/>
</dbReference>
<comment type="similarity">
    <text evidence="1">Belongs to the UPF0213 family.</text>
</comment>
<dbReference type="SUPFAM" id="SSF82771">
    <property type="entry name" value="GIY-YIG endonuclease"/>
    <property type="match status" value="1"/>
</dbReference>
<keyword evidence="4" id="KW-1185">Reference proteome</keyword>
<organism evidence="3 4">
    <name type="scientific">Vibrio penaeicida</name>
    <dbReference type="NCBI Taxonomy" id="104609"/>
    <lineage>
        <taxon>Bacteria</taxon>
        <taxon>Pseudomonadati</taxon>
        <taxon>Pseudomonadota</taxon>
        <taxon>Gammaproteobacteria</taxon>
        <taxon>Vibrionales</taxon>
        <taxon>Vibrionaceae</taxon>
        <taxon>Vibrio</taxon>
    </lineage>
</organism>
<reference evidence="4" key="1">
    <citation type="journal article" date="2019" name="Int. J. Syst. Evol. Microbiol.">
        <title>The Global Catalogue of Microorganisms (GCM) 10K type strain sequencing project: providing services to taxonomists for standard genome sequencing and annotation.</title>
        <authorList>
            <consortium name="The Broad Institute Genomics Platform"/>
            <consortium name="The Broad Institute Genome Sequencing Center for Infectious Disease"/>
            <person name="Wu L."/>
            <person name="Ma J."/>
        </authorList>
    </citation>
    <scope>NUCLEOTIDE SEQUENCE [LARGE SCALE GENOMIC DNA]</scope>
    <source>
        <strain evidence="4">NBRC 15640</strain>
    </source>
</reference>
<dbReference type="AlphaFoldDB" id="A0AAV5NPE2"/>